<dbReference type="RefSeq" id="WP_089369665.1">
    <property type="nucleotide sequence ID" value="NZ_BMEP01000002.1"/>
</dbReference>
<keyword evidence="3" id="KW-1185">Reference proteome</keyword>
<evidence type="ECO:0000313" key="3">
    <source>
        <dbReference type="Proteomes" id="UP000198379"/>
    </source>
</evidence>
<accession>A0A238VSK2</accession>
<dbReference type="EMBL" id="FZNY01000001">
    <property type="protein sequence ID" value="SNR37312.1"/>
    <property type="molecule type" value="Genomic_DNA"/>
</dbReference>
<dbReference type="AlphaFoldDB" id="A0A238VSK2"/>
<reference evidence="2 3" key="1">
    <citation type="submission" date="2017-06" db="EMBL/GenBank/DDBJ databases">
        <authorList>
            <person name="Kim H.J."/>
            <person name="Triplett B.A."/>
        </authorList>
    </citation>
    <scope>NUCLEOTIDE SEQUENCE [LARGE SCALE GENOMIC DNA]</scope>
    <source>
        <strain evidence="2 3">DSM 25597</strain>
    </source>
</reference>
<gene>
    <name evidence="2" type="ORF">SAMN06265376_101307</name>
</gene>
<protein>
    <submittedName>
        <fullName evidence="2">Effector-binding domain-containing protein</fullName>
    </submittedName>
</protein>
<feature type="domain" description="GyrI-like small molecule binding" evidence="1">
    <location>
        <begin position="188"/>
        <end position="295"/>
    </location>
</feature>
<dbReference type="InterPro" id="IPR029442">
    <property type="entry name" value="GyrI-like"/>
</dbReference>
<dbReference type="Proteomes" id="UP000198379">
    <property type="component" value="Unassembled WGS sequence"/>
</dbReference>
<dbReference type="SUPFAM" id="SSF55136">
    <property type="entry name" value="Probable bacterial effector-binding domain"/>
    <property type="match status" value="1"/>
</dbReference>
<dbReference type="InterPro" id="IPR011256">
    <property type="entry name" value="Reg_factor_effector_dom_sf"/>
</dbReference>
<organism evidence="2 3">
    <name type="scientific">Dokdonia pacifica</name>
    <dbReference type="NCBI Taxonomy" id="1627892"/>
    <lineage>
        <taxon>Bacteria</taxon>
        <taxon>Pseudomonadati</taxon>
        <taxon>Bacteroidota</taxon>
        <taxon>Flavobacteriia</taxon>
        <taxon>Flavobacteriales</taxon>
        <taxon>Flavobacteriaceae</taxon>
        <taxon>Dokdonia</taxon>
    </lineage>
</organism>
<name>A0A238VSK2_9FLAO</name>
<evidence type="ECO:0000313" key="2">
    <source>
        <dbReference type="EMBL" id="SNR37312.1"/>
    </source>
</evidence>
<sequence length="296" mass="34272">MKKIVRLLLILVILVAVWYLFIKPYDYVVRFPAKTTVGTINQSIKSWYAGIEGTKIIDQSQFDELKQQFNFGDSIHTYTWKIEALTDSTSRVKVYVKDNDHSFANKLAIPFSKTAIEKRSEATVKEFYDILNAHLKRTRVTINGEDTTRATYVAYTPLKGLQDEKAKGMMYNYSLLTQIMLKGKVELNGTPFVEVTHWDTKTDSIAYNFCFPIKKNDSLPEHPQIKYKQYHSQKAIKATYNGNYITSDRAWYALQTYAKSHNIPIDLTPIEVFYNNPNMGGNELQWKAEIFMPIKE</sequence>
<proteinExistence type="predicted"/>
<evidence type="ECO:0000259" key="1">
    <source>
        <dbReference type="Pfam" id="PF06445"/>
    </source>
</evidence>
<dbReference type="OrthoDB" id="1421367at2"/>
<dbReference type="Gene3D" id="3.20.80.10">
    <property type="entry name" value="Regulatory factor, effector binding domain"/>
    <property type="match status" value="1"/>
</dbReference>
<dbReference type="Pfam" id="PF06445">
    <property type="entry name" value="GyrI-like"/>
    <property type="match status" value="1"/>
</dbReference>